<accession>A0A1M6WYM4</accession>
<feature type="chain" id="PRO_5012138715" description="Deacetylase PdaC domain-containing protein" evidence="1">
    <location>
        <begin position="27"/>
        <end position="479"/>
    </location>
</feature>
<sequence length="479" mass="53802">MNKILLKKFSLFFILCFIASGGYPKADNAGSSIPTTNESKTVEAAFSMESDDVITVSTSNASEQVDNADIPLGFDKESYRLYKSNALSRFIPSGSEVDQCVIADLDMDGIDDVLLSISIPGSVDPEDIHSYQLNTLILKGIGNGDYRIAEENRNVNYFSSYDCSANITAGTGWFKFTRARGTAGGYEHNYLFKYNKEKADWFYTEYYYNNGGYIEYGISSIQTKDNFGEITFKDFSINENNDVETQNDAPLKSLSVNTEGFVVSVSPCYVTLQDKVKEQKVNKLIADNLTDFIDSLKALKVNVDINLFGEVTFETPEVISIEYNVFGTIDGSELNYSGVNRKYFTTIIDVKNIKRITLKDIIDIGTLIRINKEHGFSDVLIDDTTAALTKYKKLPDTKLFKLLKSSDNLDAVFSKKNTGIFCALHEKSICLYFQTEFFGMGPECEEPKLYIPIENLLPYVKVPYWNTPSEAATHFQWIG</sequence>
<dbReference type="Proteomes" id="UP000184386">
    <property type="component" value="Unassembled WGS sequence"/>
</dbReference>
<evidence type="ECO:0000313" key="2">
    <source>
        <dbReference type="EMBL" id="SHK98773.1"/>
    </source>
</evidence>
<keyword evidence="1" id="KW-0732">Signal</keyword>
<reference evidence="2 3" key="1">
    <citation type="submission" date="2016-11" db="EMBL/GenBank/DDBJ databases">
        <authorList>
            <person name="Jaros S."/>
            <person name="Januszkiewicz K."/>
            <person name="Wedrychowicz H."/>
        </authorList>
    </citation>
    <scope>NUCLEOTIDE SEQUENCE [LARGE SCALE GENOMIC DNA]</scope>
    <source>
        <strain evidence="2 3">DSM 15929</strain>
    </source>
</reference>
<keyword evidence="3" id="KW-1185">Reference proteome</keyword>
<gene>
    <name evidence="2" type="ORF">SAMN02745136_03811</name>
</gene>
<protein>
    <recommendedName>
        <fullName evidence="4">Deacetylase PdaC domain-containing protein</fullName>
    </recommendedName>
</protein>
<proteinExistence type="predicted"/>
<dbReference type="RefSeq" id="WP_073278434.1">
    <property type="nucleotide sequence ID" value="NZ_FRAC01000021.1"/>
</dbReference>
<evidence type="ECO:0008006" key="4">
    <source>
        <dbReference type="Google" id="ProtNLM"/>
    </source>
</evidence>
<feature type="signal peptide" evidence="1">
    <location>
        <begin position="1"/>
        <end position="26"/>
    </location>
</feature>
<name>A0A1M6WYM4_9FIRM</name>
<dbReference type="EMBL" id="FRAC01000021">
    <property type="protein sequence ID" value="SHK98773.1"/>
    <property type="molecule type" value="Genomic_DNA"/>
</dbReference>
<evidence type="ECO:0000313" key="3">
    <source>
        <dbReference type="Proteomes" id="UP000184386"/>
    </source>
</evidence>
<dbReference type="AlphaFoldDB" id="A0A1M6WYM4"/>
<evidence type="ECO:0000256" key="1">
    <source>
        <dbReference type="SAM" id="SignalP"/>
    </source>
</evidence>
<organism evidence="2 3">
    <name type="scientific">Anaerocolumna jejuensis DSM 15929</name>
    <dbReference type="NCBI Taxonomy" id="1121322"/>
    <lineage>
        <taxon>Bacteria</taxon>
        <taxon>Bacillati</taxon>
        <taxon>Bacillota</taxon>
        <taxon>Clostridia</taxon>
        <taxon>Lachnospirales</taxon>
        <taxon>Lachnospiraceae</taxon>
        <taxon>Anaerocolumna</taxon>
    </lineage>
</organism>